<dbReference type="EMBL" id="JNSK01000179">
    <property type="protein sequence ID" value="KGA13185.1"/>
    <property type="molecule type" value="Genomic_DNA"/>
</dbReference>
<gene>
    <name evidence="8" type="ORF">GM50_22860</name>
</gene>
<evidence type="ECO:0000256" key="6">
    <source>
        <dbReference type="SAM" id="Phobius"/>
    </source>
</evidence>
<dbReference type="PANTHER" id="PTHR35007">
    <property type="entry name" value="INTEGRAL MEMBRANE PROTEIN-RELATED"/>
    <property type="match status" value="1"/>
</dbReference>
<name>A0A094PN64_9ZZZZ</name>
<feature type="transmembrane region" description="Helical" evidence="6">
    <location>
        <begin position="95"/>
        <end position="112"/>
    </location>
</feature>
<evidence type="ECO:0000259" key="7">
    <source>
        <dbReference type="Pfam" id="PF00482"/>
    </source>
</evidence>
<feature type="transmembrane region" description="Helical" evidence="6">
    <location>
        <begin position="72"/>
        <end position="89"/>
    </location>
</feature>
<sequence>MNALFLSFGLTTIAAYLIVANENHSEANALKVSRLKYRKFASEMPDRSRVRDRLSELNRHGKADYFDFRSSQLAASALAFLLVLLLMGLKNSAPVLALLLALIVGYSIYAVIDRNLTKLVAKRRAQMDAEFPALIEMLTLSISAGQTPLNAMATIAQRSNCELAKEFALVTKDVVAGAPFHIALDAMGRRIKSVTIRRFIDAMITAMLRGAPIVEVLQRHAQESRTAHRNQIMAAAGKAEISMMIPVVFLILPVSMLFALWPSLSNLNGFM</sequence>
<feature type="transmembrane region" description="Helical" evidence="6">
    <location>
        <begin position="241"/>
        <end position="261"/>
    </location>
</feature>
<evidence type="ECO:0000256" key="5">
    <source>
        <dbReference type="ARBA" id="ARBA00023136"/>
    </source>
</evidence>
<evidence type="ECO:0000256" key="1">
    <source>
        <dbReference type="ARBA" id="ARBA00004651"/>
    </source>
</evidence>
<keyword evidence="2" id="KW-1003">Cell membrane</keyword>
<dbReference type="GO" id="GO:0005886">
    <property type="term" value="C:plasma membrane"/>
    <property type="evidence" value="ECO:0007669"/>
    <property type="project" value="UniProtKB-SubCell"/>
</dbReference>
<dbReference type="Gene3D" id="1.20.81.30">
    <property type="entry name" value="Type II secretion system (T2SS), domain F"/>
    <property type="match status" value="1"/>
</dbReference>
<reference evidence="8" key="1">
    <citation type="submission" date="2014-05" db="EMBL/GenBank/DDBJ databases">
        <title>Key roles for freshwater Actinobacteria revealed by deep metagenomic sequencing.</title>
        <authorList>
            <person name="Ghai R."/>
            <person name="Mizuno C.M."/>
            <person name="Picazo A."/>
            <person name="Camacho A."/>
            <person name="Rodriguez-Valera F."/>
        </authorList>
    </citation>
    <scope>NUCLEOTIDE SEQUENCE</scope>
</reference>
<comment type="subcellular location">
    <subcellularLocation>
        <location evidence="1">Cell membrane</location>
        <topology evidence="1">Multi-pass membrane protein</topology>
    </subcellularLocation>
</comment>
<comment type="caution">
    <text evidence="8">The sequence shown here is derived from an EMBL/GenBank/DDBJ whole genome shotgun (WGS) entry which is preliminary data.</text>
</comment>
<keyword evidence="4 6" id="KW-1133">Transmembrane helix</keyword>
<feature type="domain" description="Type II secretion system protein GspF" evidence="7">
    <location>
        <begin position="135"/>
        <end position="259"/>
    </location>
</feature>
<accession>A0A094PN64</accession>
<dbReference type="InterPro" id="IPR042094">
    <property type="entry name" value="T2SS_GspF_sf"/>
</dbReference>
<evidence type="ECO:0000313" key="8">
    <source>
        <dbReference type="EMBL" id="KGA13185.1"/>
    </source>
</evidence>
<evidence type="ECO:0000256" key="4">
    <source>
        <dbReference type="ARBA" id="ARBA00022989"/>
    </source>
</evidence>
<organism evidence="8">
    <name type="scientific">freshwater metagenome</name>
    <dbReference type="NCBI Taxonomy" id="449393"/>
    <lineage>
        <taxon>unclassified sequences</taxon>
        <taxon>metagenomes</taxon>
        <taxon>ecological metagenomes</taxon>
    </lineage>
</organism>
<dbReference type="AlphaFoldDB" id="A0A094PN64"/>
<keyword evidence="3 6" id="KW-0812">Transmembrane</keyword>
<keyword evidence="5 6" id="KW-0472">Membrane</keyword>
<evidence type="ECO:0000256" key="2">
    <source>
        <dbReference type="ARBA" id="ARBA00022475"/>
    </source>
</evidence>
<proteinExistence type="predicted"/>
<evidence type="ECO:0000256" key="3">
    <source>
        <dbReference type="ARBA" id="ARBA00022692"/>
    </source>
</evidence>
<protein>
    <recommendedName>
        <fullName evidence="7">Type II secretion system protein GspF domain-containing protein</fullName>
    </recommendedName>
</protein>
<dbReference type="PANTHER" id="PTHR35007:SF2">
    <property type="entry name" value="PILUS ASSEMBLE PROTEIN"/>
    <property type="match status" value="1"/>
</dbReference>
<dbReference type="Pfam" id="PF00482">
    <property type="entry name" value="T2SSF"/>
    <property type="match status" value="1"/>
</dbReference>
<dbReference type="InterPro" id="IPR018076">
    <property type="entry name" value="T2SS_GspF_dom"/>
</dbReference>